<evidence type="ECO:0000313" key="1">
    <source>
        <dbReference type="EMBL" id="KZC98274.1"/>
    </source>
</evidence>
<gene>
    <name evidence="1" type="ORF">AUP40_22200</name>
</gene>
<reference evidence="1 2" key="1">
    <citation type="submission" date="2015-12" db="EMBL/GenBank/DDBJ databases">
        <title>Genome sequence of Thalassospira xiamenensis MCCC 1A03005.</title>
        <authorList>
            <person name="Lu L."/>
            <person name="Lai Q."/>
            <person name="Shao Z."/>
            <person name="Qian P."/>
        </authorList>
    </citation>
    <scope>NUCLEOTIDE SEQUENCE [LARGE SCALE GENOMIC DNA]</scope>
    <source>
        <strain evidence="1 2">MCCC 1A03005</strain>
    </source>
</reference>
<name>A0ABR5XXH5_9PROT</name>
<comment type="caution">
    <text evidence="1">The sequence shown here is derived from an EMBL/GenBank/DDBJ whole genome shotgun (WGS) entry which is preliminary data.</text>
</comment>
<proteinExistence type="predicted"/>
<protein>
    <recommendedName>
        <fullName evidence="3">Restriction endonuclease type IV Mrr domain-containing protein</fullName>
    </recommendedName>
</protein>
<sequence>MLFFQCRVEEEARMYLNWDYAPPRSWEQFEELCADIFQSAWSDPALVRHGRAGQRQNGVDIVCRQGAIYPVGLQCKKRSRWPESKITKTQIDEEVVEATKFEPALRRFYILTTAPDDALLQEHIRKLNERQRKKGLFDVHLLGRGELVRLATLYSRVVEKHFGRSGGGLSSPLISTWMASNGKLEKAGTELDLSVRELVQDLYDWPTGHIVVRQRESDALLENINRYEGKELTQNQRRERISLRQQLKELTDRERFAVKAVMLAFTHADLADWLLKVWPDDIVVSFKSIVEEQLGRGSYAPGNTTQYLRMSPPRAAERRCSAPLSSEDIAAIMAIMARRQERYGKPLTTTVDELPPEVRSRVAIPRLIRGIMEFMSEDKFDWNAIRAIGANQLGQWTIEIA</sequence>
<dbReference type="EMBL" id="LPXL01000049">
    <property type="protein sequence ID" value="KZC98274.1"/>
    <property type="molecule type" value="Genomic_DNA"/>
</dbReference>
<keyword evidence="2" id="KW-1185">Reference proteome</keyword>
<accession>A0ABR5XXH5</accession>
<evidence type="ECO:0000313" key="2">
    <source>
        <dbReference type="Proteomes" id="UP000076167"/>
    </source>
</evidence>
<dbReference type="Proteomes" id="UP000076167">
    <property type="component" value="Unassembled WGS sequence"/>
</dbReference>
<organism evidence="1 2">
    <name type="scientific">Thalassospira xiamenensis</name>
    <dbReference type="NCBI Taxonomy" id="220697"/>
    <lineage>
        <taxon>Bacteria</taxon>
        <taxon>Pseudomonadati</taxon>
        <taxon>Pseudomonadota</taxon>
        <taxon>Alphaproteobacteria</taxon>
        <taxon>Rhodospirillales</taxon>
        <taxon>Thalassospiraceae</taxon>
        <taxon>Thalassospira</taxon>
    </lineage>
</organism>
<evidence type="ECO:0008006" key="3">
    <source>
        <dbReference type="Google" id="ProtNLM"/>
    </source>
</evidence>